<dbReference type="EMBL" id="OU015567">
    <property type="protein sequence ID" value="CAG5110591.1"/>
    <property type="molecule type" value="Genomic_DNA"/>
</dbReference>
<dbReference type="PANTHER" id="PTHR45856:SF24">
    <property type="entry name" value="FUNGAL LIPASE-LIKE DOMAIN-CONTAINING PROTEIN"/>
    <property type="match status" value="1"/>
</dbReference>
<dbReference type="InterPro" id="IPR029058">
    <property type="entry name" value="AB_hydrolase_fold"/>
</dbReference>
<organism evidence="2 3">
    <name type="scientific">Oikopleura dioica</name>
    <name type="common">Tunicate</name>
    <dbReference type="NCBI Taxonomy" id="34765"/>
    <lineage>
        <taxon>Eukaryota</taxon>
        <taxon>Metazoa</taxon>
        <taxon>Chordata</taxon>
        <taxon>Tunicata</taxon>
        <taxon>Appendicularia</taxon>
        <taxon>Copelata</taxon>
        <taxon>Oikopleuridae</taxon>
        <taxon>Oikopleura</taxon>
    </lineage>
</organism>
<accession>A0ABN7SYY4</accession>
<reference evidence="2 3" key="1">
    <citation type="submission" date="2021-04" db="EMBL/GenBank/DDBJ databases">
        <authorList>
            <person name="Bliznina A."/>
        </authorList>
    </citation>
    <scope>NUCLEOTIDE SEQUENCE [LARGE SCALE GENOMIC DNA]</scope>
</reference>
<evidence type="ECO:0000313" key="3">
    <source>
        <dbReference type="Proteomes" id="UP001158576"/>
    </source>
</evidence>
<evidence type="ECO:0000259" key="1">
    <source>
        <dbReference type="Pfam" id="PF01764"/>
    </source>
</evidence>
<dbReference type="CDD" id="cd00519">
    <property type="entry name" value="Lipase_3"/>
    <property type="match status" value="1"/>
</dbReference>
<sequence length="271" mass="30821">MGFLDYFKETLSNCINRDAEKWIEENYQDVSIDKILKVQFSIRLAALAYYSNHFACLDSVSLEKNKNDFSKLLPEKMIGTELDKSSMISLLKRFEIFDFEAIRDDRTGSDAILIFAKDKPVDNVEGKTYAIVTVCGTFELQDVWQDIKISQVQFEETEARAHSGFYECFQALKPGVESFLDKTVAEKTVDEILIVGHSLGGAVASLLGASLAPKYEGENFRVVSVGAPKIGNKALQDLFKERVKKHVRVRLTSDLIVRMPNLLYWFRKAFF</sequence>
<feature type="domain" description="Fungal lipase-type" evidence="1">
    <location>
        <begin position="132"/>
        <end position="262"/>
    </location>
</feature>
<dbReference type="PANTHER" id="PTHR45856">
    <property type="entry name" value="ALPHA/BETA-HYDROLASES SUPERFAMILY PROTEIN"/>
    <property type="match status" value="1"/>
</dbReference>
<name>A0ABN7SYY4_OIKDI</name>
<keyword evidence="3" id="KW-1185">Reference proteome</keyword>
<dbReference type="InterPro" id="IPR002921">
    <property type="entry name" value="Fungal_lipase-type"/>
</dbReference>
<dbReference type="InterPro" id="IPR051218">
    <property type="entry name" value="Sec_MonoDiacylglyc_Lipase"/>
</dbReference>
<protein>
    <submittedName>
        <fullName evidence="2">Oidioi.mRNA.OKI2018_I69.chr2.g4976.t1.cds</fullName>
    </submittedName>
</protein>
<dbReference type="SUPFAM" id="SSF53474">
    <property type="entry name" value="alpha/beta-Hydrolases"/>
    <property type="match status" value="1"/>
</dbReference>
<dbReference type="Gene3D" id="3.40.50.1820">
    <property type="entry name" value="alpha/beta hydrolase"/>
    <property type="match status" value="1"/>
</dbReference>
<evidence type="ECO:0000313" key="2">
    <source>
        <dbReference type="EMBL" id="CAG5110591.1"/>
    </source>
</evidence>
<dbReference type="Proteomes" id="UP001158576">
    <property type="component" value="Chromosome 2"/>
</dbReference>
<dbReference type="Pfam" id="PF01764">
    <property type="entry name" value="Lipase_3"/>
    <property type="match status" value="1"/>
</dbReference>
<proteinExistence type="predicted"/>
<gene>
    <name evidence="2" type="ORF">OKIOD_LOCUS13741</name>
</gene>